<evidence type="ECO:0000313" key="2">
    <source>
        <dbReference type="Proteomes" id="UP001598138"/>
    </source>
</evidence>
<dbReference type="Proteomes" id="UP001598138">
    <property type="component" value="Unassembled WGS sequence"/>
</dbReference>
<evidence type="ECO:0000313" key="1">
    <source>
        <dbReference type="EMBL" id="MFD3393702.1"/>
    </source>
</evidence>
<comment type="caution">
    <text evidence="1">The sequence shown here is derived from an EMBL/GenBank/DDBJ whole genome shotgun (WGS) entry which is preliminary data.</text>
</comment>
<name>A0ABW6D9W6_9BACT</name>
<gene>
    <name evidence="1" type="ORF">U0R10_03620</name>
</gene>
<dbReference type="RefSeq" id="WP_377982554.1">
    <property type="nucleotide sequence ID" value="NZ_JBBKXZ010000001.1"/>
</dbReference>
<keyword evidence="2" id="KW-1185">Reference proteome</keyword>
<evidence type="ECO:0008006" key="3">
    <source>
        <dbReference type="Google" id="ProtNLM"/>
    </source>
</evidence>
<reference evidence="1 2" key="1">
    <citation type="submission" date="2024-03" db="EMBL/GenBank/DDBJ databases">
        <title>Aquirufa genome sequencing.</title>
        <authorList>
            <person name="Pitt A."/>
            <person name="Hahn M.W."/>
        </authorList>
    </citation>
    <scope>NUCLEOTIDE SEQUENCE [LARGE SCALE GENOMIC DNA]</scope>
    <source>
        <strain evidence="1 2">OSTEICH-129V</strain>
    </source>
</reference>
<accession>A0ABW6D9W6</accession>
<dbReference type="SUPFAM" id="SSF82171">
    <property type="entry name" value="DPP6 N-terminal domain-like"/>
    <property type="match status" value="1"/>
</dbReference>
<dbReference type="EMBL" id="JBBKXZ010000001">
    <property type="protein sequence ID" value="MFD3393702.1"/>
    <property type="molecule type" value="Genomic_DNA"/>
</dbReference>
<sequence>MVLRCFTLLILLVCGQLSLAQMTYSILDQNPFSVRHRILKLQRFPVQIIYPEGLDSLAQVTANSLDRSLAQVGQGMGVSLHPWKVVLQNQGMLSNGFVSLAAPRAEYFMMPPQDPSLIGTNDWINLLAVHESRHMYQNEIGRTGISKWLHYLWGSNGQTAYTNLMIPNWLWEGDAVETETRVTGFGRSVIPQFQMPLRAYLDTYGAPNYAKMLGRSYREYVPNHYVFGQYLTYRLQEKYGHDVIGQLWSKTLNAPRPFSFSRSVKQLTGKSVDAFSRESLGFQANAKAKKIKSPGFTNYLYPVPVSDTSFVALKNGFDVNTQLVLHTPSQERRLVYLGPYFDNAMLAASSQFVVWSEYQYHPRWGQKNQTVFYLYDLLQGKRIKWGSLGQATNPSISADSKYIGALVYRLSGASSLQVIDRESRELVAQLVVKPGEQFVQPRLQGESDFIFVRKKGQSKTIVVWNWKDNILRDSVQLGALNGSHPYLAGQHILFNLPVDGIDQVVRVDPKSNQVNVLTSDTYGAYFGVSQGGKLTYAQYTASGYHVVEGDTAAKKSFQLNVATKVSTGDSSTTYPTTTFSKWRIFNPYAWGPLVGAQGNSIDMGIVSKDVLNNLQASFGYQWNANERVANSFARLSYQGFFPVIDFNYESGNRFTELNLPAMNNQFALVSDQWRQSKYSFGVRIPFNLTRSVFQESLEIGSKVDFLQVAGYDLQRRYISEAFNGTYTSVNYQISYSKLFNRTYRDLQSKWGIQVVGRFNSTPFAQSLQAEIWSIQSKLFFPGLLKHHGFSVRTGYQQESKGNYRFGSNLYFPRGFSYASFDQMFSYSLDYRFPVASTDFNVGRWLYLKRINMDLFADGGRGKVVQKSQALTRDYQSIGVDLSFQVHLMRFSQEFEFGVRGVYLPQTKNFAWYPLVLDIGF</sequence>
<proteinExistence type="predicted"/>
<protein>
    <recommendedName>
        <fullName evidence="3">Peptidase MA-like domain-containing protein</fullName>
    </recommendedName>
</protein>
<organism evidence="1 2">
    <name type="scientific">Aquirufa avitistagni</name>
    <dbReference type="NCBI Taxonomy" id="3104728"/>
    <lineage>
        <taxon>Bacteria</taxon>
        <taxon>Pseudomonadati</taxon>
        <taxon>Bacteroidota</taxon>
        <taxon>Cytophagia</taxon>
        <taxon>Cytophagales</taxon>
        <taxon>Flectobacillaceae</taxon>
        <taxon>Aquirufa</taxon>
    </lineage>
</organism>